<dbReference type="Proteomes" id="UP000012015">
    <property type="component" value="Unassembled WGS sequence"/>
</dbReference>
<keyword evidence="1" id="KW-1133">Transmembrane helix</keyword>
<accession>M7MPU6</accession>
<evidence type="ECO:0000256" key="1">
    <source>
        <dbReference type="SAM" id="Phobius"/>
    </source>
</evidence>
<feature type="transmembrane region" description="Helical" evidence="1">
    <location>
        <begin position="15"/>
        <end position="39"/>
    </location>
</feature>
<dbReference type="AlphaFoldDB" id="M7MPU6"/>
<reference evidence="2 3" key="1">
    <citation type="journal article" date="2013" name="Genome Announc.">
        <title>Draft Genome Sequence of Arthrobacter gangotriensis Strain Lz1yT, Isolated from a Penguin Rookery Soil Sample Collected in Antarctica, near the Indian Station Dakshin Gangotri.</title>
        <authorList>
            <person name="Shivaji S."/>
            <person name="Ara S."/>
            <person name="Bandi S."/>
            <person name="Singh A."/>
            <person name="Kumar Pinnaka A."/>
        </authorList>
    </citation>
    <scope>NUCLEOTIDE SEQUENCE [LARGE SCALE GENOMIC DNA]</scope>
    <source>
        <strain evidence="2 3">Lz1y</strain>
    </source>
</reference>
<dbReference type="RefSeq" id="WP_007271580.1">
    <property type="nucleotide sequence ID" value="NZ_AOCK01000006.1"/>
</dbReference>
<name>M7MPU6_9MICC</name>
<keyword evidence="1" id="KW-0472">Membrane</keyword>
<comment type="caution">
    <text evidence="2">The sequence shown here is derived from an EMBL/GenBank/DDBJ whole genome shotgun (WGS) entry which is preliminary data.</text>
</comment>
<keyword evidence="1" id="KW-0812">Transmembrane</keyword>
<dbReference type="PATRIC" id="fig|1276920.7.peg.2399"/>
<keyword evidence="3" id="KW-1185">Reference proteome</keyword>
<evidence type="ECO:0000313" key="3">
    <source>
        <dbReference type="Proteomes" id="UP000012015"/>
    </source>
</evidence>
<sequence length="40" mass="4154">MKGLVLTPRGEDVLFVLQVLGGVAGFYISILAFTALCGAL</sequence>
<gene>
    <name evidence="2" type="ORF">ADIAG_02401</name>
</gene>
<evidence type="ECO:0000313" key="2">
    <source>
        <dbReference type="EMBL" id="EMQ98382.1"/>
    </source>
</evidence>
<organism evidence="2 3">
    <name type="scientific">Paeniglutamicibacter gangotriensis Lz1y</name>
    <dbReference type="NCBI Taxonomy" id="1276920"/>
    <lineage>
        <taxon>Bacteria</taxon>
        <taxon>Bacillati</taxon>
        <taxon>Actinomycetota</taxon>
        <taxon>Actinomycetes</taxon>
        <taxon>Micrococcales</taxon>
        <taxon>Micrococcaceae</taxon>
        <taxon>Paeniglutamicibacter</taxon>
    </lineage>
</organism>
<protein>
    <submittedName>
        <fullName evidence="2">Uncharacterized protein</fullName>
    </submittedName>
</protein>
<proteinExistence type="predicted"/>
<dbReference type="EMBL" id="AOCK01000006">
    <property type="protein sequence ID" value="EMQ98382.1"/>
    <property type="molecule type" value="Genomic_DNA"/>
</dbReference>